<evidence type="ECO:0000313" key="2">
    <source>
        <dbReference type="EMBL" id="MBB6331356.1"/>
    </source>
</evidence>
<evidence type="ECO:0000313" key="3">
    <source>
        <dbReference type="Proteomes" id="UP000587367"/>
    </source>
</evidence>
<dbReference type="Gene3D" id="3.40.630.30">
    <property type="match status" value="1"/>
</dbReference>
<evidence type="ECO:0000259" key="1">
    <source>
        <dbReference type="PROSITE" id="PS51186"/>
    </source>
</evidence>
<sequence>MKMTIRKEEEKDHKKVFSLVEEAFRDMEHSDHQEQFLVEKLRLSDAFIPELSLVAEDENGEIAGHILFTKITIEGDGESFQSLALAPVSVKPEFQNLGIGAKLILQGHHIAKELGYESVILIGHENYYPRFGYKKTSNFGISFPFDIPEENGMAIELVKDGLKNKKGVVKYPQEFGID</sequence>
<dbReference type="InterPro" id="IPR050276">
    <property type="entry name" value="MshD_Acetyltransferase"/>
</dbReference>
<dbReference type="PANTHER" id="PTHR43617:SF2">
    <property type="entry name" value="UPF0039 PROTEIN SLL0451"/>
    <property type="match status" value="1"/>
</dbReference>
<reference evidence="2 3" key="1">
    <citation type="submission" date="2020-08" db="EMBL/GenBank/DDBJ databases">
        <title>Functional genomics of gut bacteria from endangered species of beetles.</title>
        <authorList>
            <person name="Carlos-Shanley C."/>
        </authorList>
    </citation>
    <scope>NUCLEOTIDE SEQUENCE [LARGE SCALE GENOMIC DNA]</scope>
    <source>
        <strain evidence="2 3">S00068</strain>
    </source>
</reference>
<dbReference type="EMBL" id="JACHKS010000001">
    <property type="protein sequence ID" value="MBB6331356.1"/>
    <property type="molecule type" value="Genomic_DNA"/>
</dbReference>
<dbReference type="PROSITE" id="PS51186">
    <property type="entry name" value="GNAT"/>
    <property type="match status" value="1"/>
</dbReference>
<dbReference type="RefSeq" id="WP_184556514.1">
    <property type="nucleotide sequence ID" value="NZ_JACHKS010000001.1"/>
</dbReference>
<dbReference type="Proteomes" id="UP000587367">
    <property type="component" value="Unassembled WGS sequence"/>
</dbReference>
<dbReference type="InterPro" id="IPR000182">
    <property type="entry name" value="GNAT_dom"/>
</dbReference>
<dbReference type="InterPro" id="IPR016181">
    <property type="entry name" value="Acyl_CoA_acyltransferase"/>
</dbReference>
<dbReference type="Pfam" id="PF13527">
    <property type="entry name" value="Acetyltransf_9"/>
    <property type="match status" value="1"/>
</dbReference>
<proteinExistence type="predicted"/>
<dbReference type="SUPFAM" id="SSF55729">
    <property type="entry name" value="Acyl-CoA N-acyltransferases (Nat)"/>
    <property type="match status" value="1"/>
</dbReference>
<feature type="domain" description="N-acetyltransferase" evidence="1">
    <location>
        <begin position="3"/>
        <end position="158"/>
    </location>
</feature>
<keyword evidence="3" id="KW-1185">Reference proteome</keyword>
<name>A0ABR6Q057_9FLAO</name>
<accession>A0ABR6Q057</accession>
<protein>
    <submittedName>
        <fullName evidence="2">N-acetyltransferase YhbS</fullName>
    </submittedName>
</protein>
<comment type="caution">
    <text evidence="2">The sequence shown here is derived from an EMBL/GenBank/DDBJ whole genome shotgun (WGS) entry which is preliminary data.</text>
</comment>
<dbReference type="PANTHER" id="PTHR43617">
    <property type="entry name" value="L-AMINO ACID N-ACETYLTRANSFERASE"/>
    <property type="match status" value="1"/>
</dbReference>
<dbReference type="CDD" id="cd04301">
    <property type="entry name" value="NAT_SF"/>
    <property type="match status" value="1"/>
</dbReference>
<gene>
    <name evidence="2" type="ORF">HNP24_002306</name>
</gene>
<organism evidence="2 3">
    <name type="scientific">Chryseobacterium sediminis</name>
    <dbReference type="NCBI Taxonomy" id="1679494"/>
    <lineage>
        <taxon>Bacteria</taxon>
        <taxon>Pseudomonadati</taxon>
        <taxon>Bacteroidota</taxon>
        <taxon>Flavobacteriia</taxon>
        <taxon>Flavobacteriales</taxon>
        <taxon>Weeksellaceae</taxon>
        <taxon>Chryseobacterium group</taxon>
        <taxon>Chryseobacterium</taxon>
    </lineage>
</organism>